<evidence type="ECO:0000313" key="1">
    <source>
        <dbReference type="EMBL" id="RDX41577.1"/>
    </source>
</evidence>
<dbReference type="STRING" id="139420.A0A371CMV3"/>
<proteinExistence type="predicted"/>
<name>A0A371CMV3_9APHY</name>
<gene>
    <name evidence="1" type="ORF">OH76DRAFT_1364397</name>
</gene>
<protein>
    <submittedName>
        <fullName evidence="1">Uncharacterized protein</fullName>
    </submittedName>
</protein>
<dbReference type="AlphaFoldDB" id="A0A371CMV3"/>
<dbReference type="OrthoDB" id="2753872at2759"/>
<organism evidence="1 2">
    <name type="scientific">Lentinus brumalis</name>
    <dbReference type="NCBI Taxonomy" id="2498619"/>
    <lineage>
        <taxon>Eukaryota</taxon>
        <taxon>Fungi</taxon>
        <taxon>Dikarya</taxon>
        <taxon>Basidiomycota</taxon>
        <taxon>Agaricomycotina</taxon>
        <taxon>Agaricomycetes</taxon>
        <taxon>Polyporales</taxon>
        <taxon>Polyporaceae</taxon>
        <taxon>Lentinus</taxon>
    </lineage>
</organism>
<dbReference type="EMBL" id="KZ857508">
    <property type="protein sequence ID" value="RDX41577.1"/>
    <property type="molecule type" value="Genomic_DNA"/>
</dbReference>
<evidence type="ECO:0000313" key="2">
    <source>
        <dbReference type="Proteomes" id="UP000256964"/>
    </source>
</evidence>
<keyword evidence="2" id="KW-1185">Reference proteome</keyword>
<sequence>MASIGDLIPEDDLQAFDDDECESSSVEEILALPSDFSAQERAEYDLQVLEEYELRLRIGTAFDQLETIRQAVQHRAQYIDDKKKHARGHAANAEAEKTIQSATRLVQVLAKRYNKNYARICSLRPKGHDASSDNSAGARLKQINLDTDLTIANVAAIRTLGDSKITGSWIWARTNKEWSTHDFVQWARALMQKRRDDEAVSLRCEEFRRGREACRTFEGAWSKPAETVGQCRGMRAYAYKQVDMYKDKRAEFEAEYDGARRKDVDSEQLDHMRVSACHLLFYRLLTFSCSPFVRICKS</sequence>
<dbReference type="Proteomes" id="UP000256964">
    <property type="component" value="Unassembled WGS sequence"/>
</dbReference>
<accession>A0A371CMV3</accession>
<reference evidence="1 2" key="1">
    <citation type="journal article" date="2018" name="Biotechnol. Biofuels">
        <title>Integrative visual omics of the white-rot fungus Polyporus brumalis exposes the biotechnological potential of its oxidative enzymes for delignifying raw plant biomass.</title>
        <authorList>
            <person name="Miyauchi S."/>
            <person name="Rancon A."/>
            <person name="Drula E."/>
            <person name="Hage H."/>
            <person name="Chaduli D."/>
            <person name="Favel A."/>
            <person name="Grisel S."/>
            <person name="Henrissat B."/>
            <person name="Herpoel-Gimbert I."/>
            <person name="Ruiz-Duenas F.J."/>
            <person name="Chevret D."/>
            <person name="Hainaut M."/>
            <person name="Lin J."/>
            <person name="Wang M."/>
            <person name="Pangilinan J."/>
            <person name="Lipzen A."/>
            <person name="Lesage-Meessen L."/>
            <person name="Navarro D."/>
            <person name="Riley R."/>
            <person name="Grigoriev I.V."/>
            <person name="Zhou S."/>
            <person name="Raouche S."/>
            <person name="Rosso M.N."/>
        </authorList>
    </citation>
    <scope>NUCLEOTIDE SEQUENCE [LARGE SCALE GENOMIC DNA]</scope>
    <source>
        <strain evidence="1 2">BRFM 1820</strain>
    </source>
</reference>